<dbReference type="GO" id="GO:0003723">
    <property type="term" value="F:RNA binding"/>
    <property type="evidence" value="ECO:0007669"/>
    <property type="project" value="UniProtKB-UniRule"/>
</dbReference>
<sequence>MVATSLSYADRAKMAQNIRSPIENTVHAVSVSMSESTSVPSPFPSNASSASSSSSNAGTNTLISSNSTDIDAADITAPTTSNSSVIVESDSECNCDQQEQKEQQKEQKDKGKADSRILPREQSVNVWQQRMAEAKLPRPQRDSTSSSSTLRPSSSKKLAPISAHNKKDDDRFVVKVRPTSNNWSTRPPPASPSRSGGVVKPEKSVPLDLRDPSAWPEVGVDLLPPTKDKGKGRSCNEDEEEAALNENETNQSSSKSMKVKSKSRWVAIPAEELQAAADAASTTRRKQVKTHSNPKTPSSNLATVGSRSRNQSQSRDTSLSQQLMPQSSGNMARIAGIPASRSVSRSSTASGPHSRIQSRTGSLHGSPACLRGVALPPQESEEFRPIGQTVSSTPSAPSPLPSVFPVQIQQQQQAKFNASQNFTSGAVSPHEPPAGSQPAYLSNRSNSNLLESHHSHSPLPMHNVSVEQNIPPPQLPFLPPSHSPSMLSSSSMSYPSPYPFYTAYEYACLPGITHSNPQMYMSGPGLMTPNYGPQAYSSTIQPVEYGLPPSIHSFPMHDTTYFQESLHNHSAHASISVPVSTDAIEPIRPGVVFGSLEVGDRTAISGNTPIYTSRSSFFVGLESGEAISSNPRRAELKRGKKRSNLQRTAGVMMLNSDAEVVDLTEGLNGKAGAETNANWNFGQFGDGKQASDEEEEDNQTNRSQPLNNSHTHLFTPPHPSLPPAYIPIGAVPVPVPVPAPVPPIPLSTLASLPPIHTQFPNPIPPHPNLSHLGPFSAETGPSTSPTLFMNGSGDVRGGRSPEDGGFKHGADNLNGVNNGSEWIVRDFGYGFGREGTNNGVRTKGEFTVDQYFNSRNYAYHGRPRRGSYSYNNPYAGYGDRGGYSPRRGGRGYGRGYRGFRRGTVHGSYGHDRENSYVSSPRESRSGGHVPPSPQQYQPPFTLSPPPQFQPLPLPPVDHGLHTYIPLPSVYDPSFQTASPSVSDSHSALNAPMPAPISRISVALDPTVYYLLGQLEYYLSPQNLAQDFFLRQKMDSHGWIPIPLIASFNRVRQITTDESFVRDVLGMSSVVEIQGDMVRMKEGEWERFVLPGAQTSRVDSIHDFSLTPSSGDTTSKVRSFVEEAVMRHVRSGSDGAVMEGEAGGEREEESEDEEEEEEEEEEEVVFVMG</sequence>
<comment type="caution">
    <text evidence="5">The sequence shown here is derived from an EMBL/GenBank/DDBJ whole genome shotgun (WGS) entry which is preliminary data.</text>
</comment>
<dbReference type="AlphaFoldDB" id="A0AA38Q1K9"/>
<reference evidence="5" key="1">
    <citation type="submission" date="2022-08" db="EMBL/GenBank/DDBJ databases">
        <authorList>
            <consortium name="DOE Joint Genome Institute"/>
            <person name="Min B."/>
            <person name="Riley R."/>
            <person name="Sierra-Patev S."/>
            <person name="Naranjo-Ortiz M."/>
            <person name="Looney B."/>
            <person name="Konkel Z."/>
            <person name="Slot J.C."/>
            <person name="Sakamoto Y."/>
            <person name="Steenwyk J.L."/>
            <person name="Rokas A."/>
            <person name="Carro J."/>
            <person name="Camarero S."/>
            <person name="Ferreira P."/>
            <person name="Molpeceres G."/>
            <person name="Ruiz-Duenas F.J."/>
            <person name="Serrano A."/>
            <person name="Henrissat B."/>
            <person name="Drula E."/>
            <person name="Hughes K.W."/>
            <person name="Mata J.L."/>
            <person name="Ishikawa N.K."/>
            <person name="Vargas-Isla R."/>
            <person name="Ushijima S."/>
            <person name="Smith C.A."/>
            <person name="Ahrendt S."/>
            <person name="Andreopoulos W."/>
            <person name="He G."/>
            <person name="Labutti K."/>
            <person name="Lipzen A."/>
            <person name="Ng V."/>
            <person name="Sandor L."/>
            <person name="Barry K."/>
            <person name="Martinez A.T."/>
            <person name="Xiao Y."/>
            <person name="Gibbons J.G."/>
            <person name="Terashima K."/>
            <person name="Hibbett D.S."/>
            <person name="Grigoriev I.V."/>
        </authorList>
    </citation>
    <scope>NUCLEOTIDE SEQUENCE</scope>
    <source>
        <strain evidence="5">TFB7829</strain>
    </source>
</reference>
<feature type="compositionally biased region" description="Basic and acidic residues" evidence="3">
    <location>
        <begin position="98"/>
        <end position="119"/>
    </location>
</feature>
<feature type="compositionally biased region" description="Basic and acidic residues" evidence="3">
    <location>
        <begin position="200"/>
        <end position="211"/>
    </location>
</feature>
<dbReference type="Proteomes" id="UP001163850">
    <property type="component" value="Unassembled WGS sequence"/>
</dbReference>
<evidence type="ECO:0000256" key="2">
    <source>
        <dbReference type="PROSITE-ProRule" id="PRU00332"/>
    </source>
</evidence>
<dbReference type="InterPro" id="IPR036388">
    <property type="entry name" value="WH-like_DNA-bd_sf"/>
</dbReference>
<dbReference type="Gene3D" id="1.10.10.10">
    <property type="entry name" value="Winged helix-like DNA-binding domain superfamily/Winged helix DNA-binding domain"/>
    <property type="match status" value="1"/>
</dbReference>
<dbReference type="PANTHER" id="PTHR22792:SF132">
    <property type="entry name" value="LA-RELATED PROTEIN 1"/>
    <property type="match status" value="1"/>
</dbReference>
<feature type="compositionally biased region" description="Polar residues" evidence="3">
    <location>
        <begin position="700"/>
        <end position="712"/>
    </location>
</feature>
<dbReference type="Pfam" id="PF05383">
    <property type="entry name" value="La"/>
    <property type="match status" value="1"/>
</dbReference>
<dbReference type="CDD" id="cd07323">
    <property type="entry name" value="LAM"/>
    <property type="match status" value="1"/>
</dbReference>
<name>A0AA38Q1K9_9AGAR</name>
<proteinExistence type="predicted"/>
<feature type="region of interest" description="Disordered" evidence="3">
    <location>
        <begin position="1"/>
        <end position="263"/>
    </location>
</feature>
<accession>A0AA38Q1K9</accession>
<feature type="compositionally biased region" description="Low complexity" evidence="3">
    <location>
        <begin position="29"/>
        <end position="57"/>
    </location>
</feature>
<dbReference type="SMART" id="SM00715">
    <property type="entry name" value="LA"/>
    <property type="match status" value="1"/>
</dbReference>
<evidence type="ECO:0000256" key="3">
    <source>
        <dbReference type="SAM" id="MobiDB-lite"/>
    </source>
</evidence>
<feature type="compositionally biased region" description="Polar residues" evidence="3">
    <location>
        <begin position="77"/>
        <end position="96"/>
    </location>
</feature>
<evidence type="ECO:0000313" key="5">
    <source>
        <dbReference type="EMBL" id="KAJ3985774.1"/>
    </source>
</evidence>
<dbReference type="GO" id="GO:0005829">
    <property type="term" value="C:cytosol"/>
    <property type="evidence" value="ECO:0007669"/>
    <property type="project" value="TreeGrafter"/>
</dbReference>
<dbReference type="InterPro" id="IPR045180">
    <property type="entry name" value="La_dom_prot"/>
</dbReference>
<dbReference type="PROSITE" id="PS50961">
    <property type="entry name" value="HTH_LA"/>
    <property type="match status" value="1"/>
</dbReference>
<feature type="region of interest" description="Disordered" evidence="3">
    <location>
        <begin position="411"/>
        <end position="482"/>
    </location>
</feature>
<feature type="compositionally biased region" description="Low complexity" evidence="3">
    <location>
        <begin position="339"/>
        <end position="350"/>
    </location>
</feature>
<feature type="compositionally biased region" description="Low complexity" evidence="3">
    <location>
        <begin position="143"/>
        <end position="158"/>
    </location>
</feature>
<feature type="region of interest" description="Disordered" evidence="3">
    <location>
        <begin position="1130"/>
        <end position="1168"/>
    </location>
</feature>
<feature type="compositionally biased region" description="Polar residues" evidence="3">
    <location>
        <begin position="58"/>
        <end position="69"/>
    </location>
</feature>
<feature type="region of interest" description="Disordered" evidence="3">
    <location>
        <begin position="674"/>
        <end position="718"/>
    </location>
</feature>
<dbReference type="SUPFAM" id="SSF46785">
    <property type="entry name" value="Winged helix' DNA-binding domain"/>
    <property type="match status" value="1"/>
</dbReference>
<feature type="compositionally biased region" description="Polar residues" evidence="3">
    <location>
        <begin position="414"/>
        <end position="426"/>
    </location>
</feature>
<feature type="region of interest" description="Disordered" evidence="3">
    <location>
        <begin position="897"/>
        <end position="949"/>
    </location>
</feature>
<feature type="compositionally biased region" description="Acidic residues" evidence="3">
    <location>
        <begin position="1145"/>
        <end position="1168"/>
    </location>
</feature>
<feature type="compositionally biased region" description="Basic and acidic residues" evidence="3">
    <location>
        <begin position="132"/>
        <end position="141"/>
    </location>
</feature>
<feature type="region of interest" description="Disordered" evidence="3">
    <location>
        <begin position="275"/>
        <end position="367"/>
    </location>
</feature>
<organism evidence="5 6">
    <name type="scientific">Lentinula detonsa</name>
    <dbReference type="NCBI Taxonomy" id="2804962"/>
    <lineage>
        <taxon>Eukaryota</taxon>
        <taxon>Fungi</taxon>
        <taxon>Dikarya</taxon>
        <taxon>Basidiomycota</taxon>
        <taxon>Agaricomycotina</taxon>
        <taxon>Agaricomycetes</taxon>
        <taxon>Agaricomycetidae</taxon>
        <taxon>Agaricales</taxon>
        <taxon>Marasmiineae</taxon>
        <taxon>Omphalotaceae</taxon>
        <taxon>Lentinula</taxon>
    </lineage>
</organism>
<feature type="domain" description="HTH La-type RNA-binding" evidence="4">
    <location>
        <begin position="1000"/>
        <end position="1090"/>
    </location>
</feature>
<evidence type="ECO:0000256" key="1">
    <source>
        <dbReference type="ARBA" id="ARBA00022884"/>
    </source>
</evidence>
<dbReference type="EMBL" id="MU801954">
    <property type="protein sequence ID" value="KAJ3985774.1"/>
    <property type="molecule type" value="Genomic_DNA"/>
</dbReference>
<dbReference type="GO" id="GO:0010494">
    <property type="term" value="C:cytoplasmic stress granule"/>
    <property type="evidence" value="ECO:0007669"/>
    <property type="project" value="TreeGrafter"/>
</dbReference>
<feature type="compositionally biased region" description="Polar residues" evidence="3">
    <location>
        <begin position="290"/>
        <end position="330"/>
    </location>
</feature>
<feature type="compositionally biased region" description="Pro residues" evidence="3">
    <location>
        <begin position="470"/>
        <end position="482"/>
    </location>
</feature>
<dbReference type="PANTHER" id="PTHR22792">
    <property type="entry name" value="LUPUS LA PROTEIN-RELATED"/>
    <property type="match status" value="1"/>
</dbReference>
<feature type="compositionally biased region" description="Low complexity" evidence="3">
    <location>
        <begin position="244"/>
        <end position="256"/>
    </location>
</feature>
<dbReference type="GO" id="GO:0045727">
    <property type="term" value="P:positive regulation of translation"/>
    <property type="evidence" value="ECO:0007669"/>
    <property type="project" value="TreeGrafter"/>
</dbReference>
<feature type="compositionally biased region" description="Low complexity" evidence="3">
    <location>
        <begin position="441"/>
        <end position="450"/>
    </location>
</feature>
<keyword evidence="1 2" id="KW-0694">RNA-binding</keyword>
<evidence type="ECO:0000259" key="4">
    <source>
        <dbReference type="PROSITE" id="PS50961"/>
    </source>
</evidence>
<feature type="compositionally biased region" description="Basic and acidic residues" evidence="3">
    <location>
        <begin position="226"/>
        <end position="236"/>
    </location>
</feature>
<dbReference type="InterPro" id="IPR036390">
    <property type="entry name" value="WH_DNA-bd_sf"/>
</dbReference>
<dbReference type="InterPro" id="IPR006630">
    <property type="entry name" value="La_HTH"/>
</dbReference>
<gene>
    <name evidence="5" type="ORF">F5890DRAFT_1552814</name>
</gene>
<evidence type="ECO:0000313" key="6">
    <source>
        <dbReference type="Proteomes" id="UP001163850"/>
    </source>
</evidence>
<protein>
    <recommendedName>
        <fullName evidence="4">HTH La-type RNA-binding domain-containing protein</fullName>
    </recommendedName>
</protein>